<name>A0A1J4JUL6_9EUKA</name>
<evidence type="ECO:0000313" key="2">
    <source>
        <dbReference type="EMBL" id="OHT02402.1"/>
    </source>
</evidence>
<protein>
    <submittedName>
        <fullName evidence="2">Uncharacterized protein</fullName>
    </submittedName>
</protein>
<keyword evidence="3" id="KW-1185">Reference proteome</keyword>
<proteinExistence type="predicted"/>
<sequence length="186" mass="21660">MLSIQQQSSTHRKIESRLNTNACLYASRLSFFLLYLVFLLFFNTQSPIAQQRINIRNRINNKMHMLLIPPYIGDIADKTWLSTNYDYVFEQTIDPGKCPSCLNSKYQGLRDVYGNKYELQVKAIQKTLESKDSYQHINVNEKIKENSGNIMLRDDSLDDKRPNNLLKKWSNLLSNITNFASKLNSI</sequence>
<gene>
    <name evidence="2" type="ORF">TRFO_30537</name>
</gene>
<dbReference type="VEuPathDB" id="TrichDB:TRFO_30537"/>
<organism evidence="2 3">
    <name type="scientific">Tritrichomonas foetus</name>
    <dbReference type="NCBI Taxonomy" id="1144522"/>
    <lineage>
        <taxon>Eukaryota</taxon>
        <taxon>Metamonada</taxon>
        <taxon>Parabasalia</taxon>
        <taxon>Tritrichomonadida</taxon>
        <taxon>Tritrichomonadidae</taxon>
        <taxon>Tritrichomonas</taxon>
    </lineage>
</organism>
<dbReference type="RefSeq" id="XP_068355538.1">
    <property type="nucleotide sequence ID" value="XM_068507413.1"/>
</dbReference>
<accession>A0A1J4JUL6</accession>
<evidence type="ECO:0000313" key="3">
    <source>
        <dbReference type="Proteomes" id="UP000179807"/>
    </source>
</evidence>
<dbReference type="AlphaFoldDB" id="A0A1J4JUL6"/>
<dbReference type="GeneID" id="94842117"/>
<comment type="caution">
    <text evidence="2">The sequence shown here is derived from an EMBL/GenBank/DDBJ whole genome shotgun (WGS) entry which is preliminary data.</text>
</comment>
<keyword evidence="1" id="KW-0812">Transmembrane</keyword>
<dbReference type="EMBL" id="MLAK01000869">
    <property type="protein sequence ID" value="OHT02402.1"/>
    <property type="molecule type" value="Genomic_DNA"/>
</dbReference>
<dbReference type="Proteomes" id="UP000179807">
    <property type="component" value="Unassembled WGS sequence"/>
</dbReference>
<reference evidence="2" key="1">
    <citation type="submission" date="2016-10" db="EMBL/GenBank/DDBJ databases">
        <authorList>
            <person name="Benchimol M."/>
            <person name="Almeida L.G."/>
            <person name="Vasconcelos A.T."/>
            <person name="Perreira-Neves A."/>
            <person name="Rosa I.A."/>
            <person name="Tasca T."/>
            <person name="Bogo M.R."/>
            <person name="de Souza W."/>
        </authorList>
    </citation>
    <scope>NUCLEOTIDE SEQUENCE [LARGE SCALE GENOMIC DNA]</scope>
    <source>
        <strain evidence="2">K</strain>
    </source>
</reference>
<evidence type="ECO:0000256" key="1">
    <source>
        <dbReference type="SAM" id="Phobius"/>
    </source>
</evidence>
<feature type="transmembrane region" description="Helical" evidence="1">
    <location>
        <begin position="21"/>
        <end position="42"/>
    </location>
</feature>
<keyword evidence="1" id="KW-1133">Transmembrane helix</keyword>
<keyword evidence="1" id="KW-0472">Membrane</keyword>